<evidence type="ECO:0000313" key="10">
    <source>
        <dbReference type="Proteomes" id="UP000400924"/>
    </source>
</evidence>
<evidence type="ECO:0000256" key="7">
    <source>
        <dbReference type="RuleBase" id="RU363032"/>
    </source>
</evidence>
<evidence type="ECO:0000256" key="2">
    <source>
        <dbReference type="ARBA" id="ARBA00022448"/>
    </source>
</evidence>
<feature type="transmembrane region" description="Helical" evidence="7">
    <location>
        <begin position="21"/>
        <end position="40"/>
    </location>
</feature>
<gene>
    <name evidence="9" type="ORF">FNH08_01915</name>
</gene>
<dbReference type="InterPro" id="IPR000515">
    <property type="entry name" value="MetI-like"/>
</dbReference>
<dbReference type="InterPro" id="IPR035906">
    <property type="entry name" value="MetI-like_sf"/>
</dbReference>
<feature type="transmembrane region" description="Helical" evidence="7">
    <location>
        <begin position="119"/>
        <end position="141"/>
    </location>
</feature>
<evidence type="ECO:0000256" key="3">
    <source>
        <dbReference type="ARBA" id="ARBA00022475"/>
    </source>
</evidence>
<dbReference type="OrthoDB" id="2063054at2"/>
<comment type="similarity">
    <text evidence="7">Belongs to the binding-protein-dependent transport system permease family.</text>
</comment>
<feature type="transmembrane region" description="Helical" evidence="7">
    <location>
        <begin position="253"/>
        <end position="272"/>
    </location>
</feature>
<evidence type="ECO:0000256" key="4">
    <source>
        <dbReference type="ARBA" id="ARBA00022692"/>
    </source>
</evidence>
<feature type="transmembrane region" description="Helical" evidence="7">
    <location>
        <begin position="153"/>
        <end position="172"/>
    </location>
</feature>
<dbReference type="GO" id="GO:0055085">
    <property type="term" value="P:transmembrane transport"/>
    <property type="evidence" value="ECO:0007669"/>
    <property type="project" value="InterPro"/>
</dbReference>
<feature type="transmembrane region" description="Helical" evidence="7">
    <location>
        <begin position="193"/>
        <end position="218"/>
    </location>
</feature>
<organism evidence="9 10">
    <name type="scientific">Streptomyces spongiae</name>
    <dbReference type="NCBI Taxonomy" id="565072"/>
    <lineage>
        <taxon>Bacteria</taxon>
        <taxon>Bacillati</taxon>
        <taxon>Actinomycetota</taxon>
        <taxon>Actinomycetes</taxon>
        <taxon>Kitasatosporales</taxon>
        <taxon>Streptomycetaceae</taxon>
        <taxon>Streptomyces</taxon>
    </lineage>
</organism>
<feature type="domain" description="ABC transmembrane type-1" evidence="8">
    <location>
        <begin position="82"/>
        <end position="272"/>
    </location>
</feature>
<dbReference type="Gene3D" id="1.10.3720.10">
    <property type="entry name" value="MetI-like"/>
    <property type="match status" value="1"/>
</dbReference>
<comment type="caution">
    <text evidence="9">The sequence shown here is derived from an EMBL/GenBank/DDBJ whole genome shotgun (WGS) entry which is preliminary data.</text>
</comment>
<keyword evidence="3" id="KW-1003">Cell membrane</keyword>
<keyword evidence="2 7" id="KW-0813">Transport</keyword>
<proteinExistence type="inferred from homology"/>
<evidence type="ECO:0000256" key="1">
    <source>
        <dbReference type="ARBA" id="ARBA00004651"/>
    </source>
</evidence>
<dbReference type="Pfam" id="PF00528">
    <property type="entry name" value="BPD_transp_1"/>
    <property type="match status" value="1"/>
</dbReference>
<dbReference type="SUPFAM" id="SSF161098">
    <property type="entry name" value="MetI-like"/>
    <property type="match status" value="1"/>
</dbReference>
<dbReference type="GO" id="GO:0005886">
    <property type="term" value="C:plasma membrane"/>
    <property type="evidence" value="ECO:0007669"/>
    <property type="project" value="UniProtKB-SubCell"/>
</dbReference>
<comment type="subcellular location">
    <subcellularLocation>
        <location evidence="1 7">Cell membrane</location>
        <topology evidence="1 7">Multi-pass membrane protein</topology>
    </subcellularLocation>
</comment>
<evidence type="ECO:0000256" key="5">
    <source>
        <dbReference type="ARBA" id="ARBA00022989"/>
    </source>
</evidence>
<dbReference type="PANTHER" id="PTHR43744">
    <property type="entry name" value="ABC TRANSPORTER PERMEASE PROTEIN MG189-RELATED-RELATED"/>
    <property type="match status" value="1"/>
</dbReference>
<dbReference type="PROSITE" id="PS50928">
    <property type="entry name" value="ABC_TM1"/>
    <property type="match status" value="1"/>
</dbReference>
<dbReference type="EMBL" id="VJZC01000005">
    <property type="protein sequence ID" value="MPY55988.1"/>
    <property type="molecule type" value="Genomic_DNA"/>
</dbReference>
<keyword evidence="4 7" id="KW-0812">Transmembrane</keyword>
<protein>
    <submittedName>
        <fullName evidence="9">Carbohydrate ABC transporter permease</fullName>
    </submittedName>
</protein>
<dbReference type="AlphaFoldDB" id="A0A5N8XAQ9"/>
<name>A0A5N8XAQ9_9ACTN</name>
<keyword evidence="5 7" id="KW-1133">Transmembrane helix</keyword>
<evidence type="ECO:0000256" key="6">
    <source>
        <dbReference type="ARBA" id="ARBA00023136"/>
    </source>
</evidence>
<dbReference type="PANTHER" id="PTHR43744:SF12">
    <property type="entry name" value="ABC TRANSPORTER PERMEASE PROTEIN MG189-RELATED"/>
    <property type="match status" value="1"/>
</dbReference>
<reference evidence="9 10" key="1">
    <citation type="submission" date="2019-07" db="EMBL/GenBank/DDBJ databases">
        <title>New species of Amycolatopsis and Streptomyces.</title>
        <authorList>
            <person name="Duangmal K."/>
            <person name="Teo W.F.A."/>
            <person name="Lipun K."/>
        </authorList>
    </citation>
    <scope>NUCLEOTIDE SEQUENCE [LARGE SCALE GENOMIC DNA]</scope>
    <source>
        <strain evidence="9 10">NBRC 106415</strain>
    </source>
</reference>
<sequence length="287" mass="31467">MTTPKLTLSNRDALGARRGRRLMYAALVLLALVFLAPLVWNALYALKSRSESASTDVHVLPQSAEWGNFHRALTMIDFGRYTVTTFMLAGIFALLVTASSALVGFGFARLRGRGRKPLFTLMLATTMVPQILTVIPTYVIFSKLGLVNTYWPWVLWGLAASPFHVFLFRQAFAGLPRELEEAAILDGCGYFRIFWQILLPLVRPVIATSIILAFTFVWGDFITPAIFLNGDNTTLGVAMAAGYTDGGITLNNVLAAGTVFYVLPVLVLFFVAQRSFTRGVATSGLKG</sequence>
<evidence type="ECO:0000313" key="9">
    <source>
        <dbReference type="EMBL" id="MPY55988.1"/>
    </source>
</evidence>
<dbReference type="RefSeq" id="WP_152769460.1">
    <property type="nucleotide sequence ID" value="NZ_VJZC01000005.1"/>
</dbReference>
<feature type="transmembrane region" description="Helical" evidence="7">
    <location>
        <begin position="86"/>
        <end position="107"/>
    </location>
</feature>
<evidence type="ECO:0000259" key="8">
    <source>
        <dbReference type="PROSITE" id="PS50928"/>
    </source>
</evidence>
<dbReference type="Proteomes" id="UP000400924">
    <property type="component" value="Unassembled WGS sequence"/>
</dbReference>
<keyword evidence="6 7" id="KW-0472">Membrane</keyword>
<accession>A0A5N8XAQ9</accession>
<keyword evidence="10" id="KW-1185">Reference proteome</keyword>
<dbReference type="CDD" id="cd06261">
    <property type="entry name" value="TM_PBP2"/>
    <property type="match status" value="1"/>
</dbReference>